<proteinExistence type="inferred from homology"/>
<keyword evidence="4 9" id="KW-0408">Iron</keyword>
<dbReference type="GO" id="GO:0004325">
    <property type="term" value="F:ferrochelatase activity"/>
    <property type="evidence" value="ECO:0007669"/>
    <property type="project" value="UniProtKB-UniRule"/>
</dbReference>
<keyword evidence="5 9" id="KW-0350">Heme biosynthesis</keyword>
<evidence type="ECO:0000256" key="2">
    <source>
        <dbReference type="ARBA" id="ARBA00022490"/>
    </source>
</evidence>
<dbReference type="NCBIfam" id="TIGR00109">
    <property type="entry name" value="hemH"/>
    <property type="match status" value="1"/>
</dbReference>
<dbReference type="InterPro" id="IPR033659">
    <property type="entry name" value="Ferrochelatase_N"/>
</dbReference>
<keyword evidence="6 9" id="KW-0456">Lyase</keyword>
<dbReference type="GO" id="GO:0046872">
    <property type="term" value="F:metal ion binding"/>
    <property type="evidence" value="ECO:0007669"/>
    <property type="project" value="UniProtKB-KW"/>
</dbReference>
<evidence type="ECO:0000313" key="11">
    <source>
        <dbReference type="EMBL" id="PTL86408.1"/>
    </source>
</evidence>
<accession>A0A2T4VXC2</accession>
<comment type="pathway">
    <text evidence="9 10">Porphyrin-containing compound metabolism; protoheme biosynthesis; protoheme from protoporphyrin-IX: step 1/1.</text>
</comment>
<evidence type="ECO:0000256" key="4">
    <source>
        <dbReference type="ARBA" id="ARBA00023004"/>
    </source>
</evidence>
<evidence type="ECO:0000256" key="6">
    <source>
        <dbReference type="ARBA" id="ARBA00023239"/>
    </source>
</evidence>
<dbReference type="EC" id="4.98.1.1" evidence="9 10"/>
<comment type="subcellular location">
    <subcellularLocation>
        <location evidence="9 10">Cytoplasm</location>
    </subcellularLocation>
</comment>
<dbReference type="InterPro" id="IPR001015">
    <property type="entry name" value="Ferrochelatase"/>
</dbReference>
<organism evidence="11 12">
    <name type="scientific">Candidatus Liberibacter europaeus</name>
    <dbReference type="NCBI Taxonomy" id="744859"/>
    <lineage>
        <taxon>Bacteria</taxon>
        <taxon>Pseudomonadati</taxon>
        <taxon>Pseudomonadota</taxon>
        <taxon>Alphaproteobacteria</taxon>
        <taxon>Hyphomicrobiales</taxon>
        <taxon>Rhizobiaceae</taxon>
        <taxon>Liberibacter</taxon>
    </lineage>
</organism>
<comment type="similarity">
    <text evidence="1 9 10">Belongs to the ferrochelatase family.</text>
</comment>
<dbReference type="FunFam" id="3.40.50.1400:FF:000002">
    <property type="entry name" value="Ferrochelatase"/>
    <property type="match status" value="1"/>
</dbReference>
<protein>
    <recommendedName>
        <fullName evidence="9 10">Ferrochelatase</fullName>
        <ecNumber evidence="9 10">4.98.1.1</ecNumber>
    </recommendedName>
    <alternativeName>
        <fullName evidence="9">Heme synthase</fullName>
    </alternativeName>
    <alternativeName>
        <fullName evidence="9">Protoheme ferro-lyase</fullName>
    </alternativeName>
</protein>
<evidence type="ECO:0000256" key="5">
    <source>
        <dbReference type="ARBA" id="ARBA00023133"/>
    </source>
</evidence>
<comment type="catalytic activity">
    <reaction evidence="8">
        <text>Fe-coproporphyrin III + 2 H(+) = coproporphyrin III + Fe(2+)</text>
        <dbReference type="Rhea" id="RHEA:49572"/>
        <dbReference type="ChEBI" id="CHEBI:15378"/>
        <dbReference type="ChEBI" id="CHEBI:29033"/>
        <dbReference type="ChEBI" id="CHEBI:68438"/>
        <dbReference type="ChEBI" id="CHEBI:131725"/>
        <dbReference type="EC" id="4.99.1.9"/>
    </reaction>
    <physiologicalReaction direction="right-to-left" evidence="8">
        <dbReference type="Rhea" id="RHEA:49574"/>
    </physiologicalReaction>
</comment>
<dbReference type="Proteomes" id="UP000240811">
    <property type="component" value="Unassembled WGS sequence"/>
</dbReference>
<keyword evidence="3 9" id="KW-0479">Metal-binding</keyword>
<dbReference type="SUPFAM" id="SSF53800">
    <property type="entry name" value="Chelatase"/>
    <property type="match status" value="1"/>
</dbReference>
<reference evidence="12" key="1">
    <citation type="submission" date="2018-02" db="EMBL/GenBank/DDBJ databases">
        <title>Genome sequence of Candidatus Liberibacter europaeus.</title>
        <authorList>
            <person name="Frampton R.A."/>
            <person name="Thompson S.M."/>
            <person name="David C."/>
            <person name="Addison S.M."/>
            <person name="Smith G.R."/>
        </authorList>
    </citation>
    <scope>NUCLEOTIDE SEQUENCE [LARGE SCALE GENOMIC DNA]</scope>
</reference>
<evidence type="ECO:0000256" key="7">
    <source>
        <dbReference type="ARBA" id="ARBA00023244"/>
    </source>
</evidence>
<keyword evidence="7 9" id="KW-0627">Porphyrin biosynthesis</keyword>
<dbReference type="Gene3D" id="3.40.50.1400">
    <property type="match status" value="2"/>
</dbReference>
<name>A0A2T4VXC2_9HYPH</name>
<feature type="binding site" evidence="9">
    <location>
        <position position="302"/>
    </location>
    <ligand>
        <name>Fe(2+)</name>
        <dbReference type="ChEBI" id="CHEBI:29033"/>
    </ligand>
</feature>
<dbReference type="PROSITE" id="PS00534">
    <property type="entry name" value="FERROCHELATASE"/>
    <property type="match status" value="1"/>
</dbReference>
<dbReference type="InterPro" id="IPR019772">
    <property type="entry name" value="Ferrochelatase_AS"/>
</dbReference>
<evidence type="ECO:0000256" key="1">
    <source>
        <dbReference type="ARBA" id="ARBA00007718"/>
    </source>
</evidence>
<evidence type="ECO:0000256" key="10">
    <source>
        <dbReference type="RuleBase" id="RU000607"/>
    </source>
</evidence>
<dbReference type="PANTHER" id="PTHR11108">
    <property type="entry name" value="FERROCHELATASE"/>
    <property type="match status" value="1"/>
</dbReference>
<dbReference type="PANTHER" id="PTHR11108:SF1">
    <property type="entry name" value="FERROCHELATASE, MITOCHONDRIAL"/>
    <property type="match status" value="1"/>
</dbReference>
<dbReference type="GO" id="GO:0006783">
    <property type="term" value="P:heme biosynthetic process"/>
    <property type="evidence" value="ECO:0007669"/>
    <property type="project" value="UniProtKB-UniRule"/>
</dbReference>
<dbReference type="EMBL" id="PSQJ01000004">
    <property type="protein sequence ID" value="PTL86408.1"/>
    <property type="molecule type" value="Genomic_DNA"/>
</dbReference>
<dbReference type="CDD" id="cd00419">
    <property type="entry name" value="Ferrochelatase_C"/>
    <property type="match status" value="1"/>
</dbReference>
<comment type="catalytic activity">
    <reaction evidence="9 10">
        <text>heme b + 2 H(+) = protoporphyrin IX + Fe(2+)</text>
        <dbReference type="Rhea" id="RHEA:22584"/>
        <dbReference type="ChEBI" id="CHEBI:15378"/>
        <dbReference type="ChEBI" id="CHEBI:29033"/>
        <dbReference type="ChEBI" id="CHEBI:57306"/>
        <dbReference type="ChEBI" id="CHEBI:60344"/>
        <dbReference type="EC" id="4.98.1.1"/>
    </reaction>
</comment>
<evidence type="ECO:0000256" key="8">
    <source>
        <dbReference type="ARBA" id="ARBA00024536"/>
    </source>
</evidence>
<sequence>MLDCSIHNNSTGTSDPHANYDVKFGKIGVLIMNLGTPDGYDFFSLRRYLREFLLDKRVVELPSWQWWPILFGIILNVRPQKIKHYYAKVWNTKDNESILRTHTRNQATNLSKRFENTPYIVVEWAMRYGKPSIDNTIDNLKKKGCDRILLFPLYPQYSAATTATAQDKAFKKMMSMRWLPSLRVVPPYYDNTNYILALTNSIKSHLTSLKWEPEILLASFHGMPISYCLNGDPYSCHCRKTARLIKESLELTDENFKLSFQSRFGPSEWLQPYTDQTVKQLAQNGIKRLAIITPGFSSDCLETDYEIAHEVKEIFISHGGKQFTHIPCLNSSNISIDLMEKIIRHELMGWI</sequence>
<evidence type="ECO:0000256" key="3">
    <source>
        <dbReference type="ARBA" id="ARBA00022723"/>
    </source>
</evidence>
<dbReference type="GO" id="GO:0005737">
    <property type="term" value="C:cytoplasm"/>
    <property type="evidence" value="ECO:0007669"/>
    <property type="project" value="UniProtKB-SubCell"/>
</dbReference>
<dbReference type="AlphaFoldDB" id="A0A2T4VXC2"/>
<gene>
    <name evidence="9" type="primary">hemH</name>
    <name evidence="11" type="ORF">C4617_04215</name>
</gene>
<dbReference type="UniPathway" id="UPA00252">
    <property type="reaction ID" value="UER00325"/>
</dbReference>
<dbReference type="InterPro" id="IPR033644">
    <property type="entry name" value="Ferrochelatase_C"/>
</dbReference>
<dbReference type="CDD" id="cd03411">
    <property type="entry name" value="Ferrochelatase_N"/>
    <property type="match status" value="1"/>
</dbReference>
<feature type="binding site" evidence="9">
    <location>
        <position position="221"/>
    </location>
    <ligand>
        <name>Fe(2+)</name>
        <dbReference type="ChEBI" id="CHEBI:29033"/>
    </ligand>
</feature>
<dbReference type="HAMAP" id="MF_00323">
    <property type="entry name" value="Ferrochelatase"/>
    <property type="match status" value="1"/>
</dbReference>
<keyword evidence="2 9" id="KW-0963">Cytoplasm</keyword>
<evidence type="ECO:0000313" key="12">
    <source>
        <dbReference type="Proteomes" id="UP000240811"/>
    </source>
</evidence>
<evidence type="ECO:0000256" key="9">
    <source>
        <dbReference type="HAMAP-Rule" id="MF_00323"/>
    </source>
</evidence>
<comment type="caution">
    <text evidence="11">The sequence shown here is derived from an EMBL/GenBank/DDBJ whole genome shotgun (WGS) entry which is preliminary data.</text>
</comment>
<comment type="function">
    <text evidence="9 10">Catalyzes the ferrous insertion into protoporphyrin IX.</text>
</comment>
<dbReference type="Pfam" id="PF00762">
    <property type="entry name" value="Ferrochelatase"/>
    <property type="match status" value="1"/>
</dbReference>